<dbReference type="CDD" id="cd00882">
    <property type="entry name" value="Ras_like_GTPase"/>
    <property type="match status" value="1"/>
</dbReference>
<evidence type="ECO:0000256" key="2">
    <source>
        <dbReference type="SAM" id="Phobius"/>
    </source>
</evidence>
<feature type="domain" description="IcmF-related" evidence="4">
    <location>
        <begin position="677"/>
        <end position="920"/>
    </location>
</feature>
<feature type="domain" description="Type VI secretion system component TssM1 helical" evidence="6">
    <location>
        <begin position="1085"/>
        <end position="1149"/>
    </location>
</feature>
<proteinExistence type="predicted"/>
<dbReference type="Pfam" id="PF06761">
    <property type="entry name" value="IcmF-related"/>
    <property type="match status" value="1"/>
</dbReference>
<dbReference type="EMBL" id="FRCA01000003">
    <property type="protein sequence ID" value="SHL83090.1"/>
    <property type="molecule type" value="Genomic_DNA"/>
</dbReference>
<keyword evidence="2" id="KW-0472">Membrane</keyword>
<dbReference type="InterPro" id="IPR053156">
    <property type="entry name" value="T6SS_TssM-like"/>
</dbReference>
<keyword evidence="10" id="KW-1185">Reference proteome</keyword>
<sequence length="1312" mass="145273">MRRVLRFLKSFWLLSFVLWLAAVALCVWWIPRLGAGPQRLAIAVALITALWLLAIVLRKYRKVRAERDLEELVQLEVNREAASAASQASDYEVLRERLKSALGMLKARGGRGGTLSELPWYLVVGHSASGKTSLLTRSGLNTGAGLGAESGTQYCDWYFGSDAVLIDTAGRYVAEEQPAHEFANFLRLLARRRRRTPINGLVVVIDLPELLRASREDNHAQAQQLIERINEYHKALGSAPPVYLCFSKADLLPGFVEAFQGLDAEARQRPWGMTFPVADIRGKGLGESFARRFAPMVEALRAHVDRQVVDEGRNTSSTLLRFPEYVAEIHGRLGDFLEPFDLRHNPDTAPLTRGLYFTSALQQGEGLEAILDVQTSNTFALKEDSIAPAASRVRGERSYFIQGLFRDVLIADRNLVQHYSRNGRRQGSNLWMVGLAGIVGIGVLGLLGHGWWTNYKATEQLDAQLDSADEASDSERLMMLNDQLAQLESQQLEGWAAWQSMGLGIEDDLHPAVEQVWMDTMRRQVLTPLGRDLGRRLAEVGELADSLGLDNQVETAGAEGDTGGVIADAMGEGNNIVEESGDRLRDRLTSRPSLGSVPRSPGELAGRVRGELDYRVRGSANDAFWGARQQGRDALRNRARDAWRNGLSDEEIADSAFTHAGPAFTDAALSRLEPDQVADLIDAYDVLKLYLILSDPESHPDQGEAVQNALPLAWQQLAARDRRVPGGDDLIADGVARYSDYLAAGTAPAIERDDQLVAQARADLKSFLVNQSPADREYLRLRLLAEQQFPPLTLNDILPESSQSVIYAGEAVPAFFTHRVWDEFVRPELAKTLASDIEVERDWVLEGDSSLDEVQGKAEFARHVLGRYKSDYIQAWERFLADVGIRRFDDLAASRTHLTQLSDYQRSPLKILLQVVNDNTHWDSPEAKQRQAERAAAEGESSDAESEGFWKGTLDWVSGGETADKVALLTDMPPIHDGLLAYHFEPVGNLFSTESGAEGDSNHMDEYLLLLRQLKARLDSLERGDLGKRTKQLMEDVIAGNPNEISAARNYVAANIDTSRDELVQSVQRLFRDPVEFSVGSLDGPIAEQLAAAWGDQIAAPWRSMVSGRYPVSDSSNEASVRDLRRFVDPQSGLLVTFDEQEVGNLDEAGGDGEPLVDPSITATIAEGTNVGRVLESLADVENGFEIMVEPASNFTSIELTLDGQQQRYRNGPQSWQRFTWPGDERQAGARLEVVTYGGQRVTVFDYPSRWGLLKLIDSADVTNLDAVRQRFTWYTSMGPVSLTVRNFGGVKLTDLEQVRRLRMPTPTSGAG</sequence>
<dbReference type="InterPro" id="IPR025743">
    <property type="entry name" value="TssM1_N"/>
</dbReference>
<dbReference type="EMBL" id="BJXU01000032">
    <property type="protein sequence ID" value="GEN22974.1"/>
    <property type="molecule type" value="Genomic_DNA"/>
</dbReference>
<dbReference type="Pfam" id="PF14331">
    <property type="entry name" value="IcmF-related_N"/>
    <property type="match status" value="1"/>
</dbReference>
<name>A0A1M7DUE9_9GAMM</name>
<feature type="compositionally biased region" description="Basic and acidic residues" evidence="1">
    <location>
        <begin position="922"/>
        <end position="937"/>
    </location>
</feature>
<dbReference type="InterPro" id="IPR048677">
    <property type="entry name" value="TssM1_hel"/>
</dbReference>
<feature type="domain" description="Type VI secretion system component TssM1 N-terminal" evidence="5">
    <location>
        <begin position="177"/>
        <end position="432"/>
    </location>
</feature>
<feature type="region of interest" description="Disordered" evidence="1">
    <location>
        <begin position="922"/>
        <end position="946"/>
    </location>
</feature>
<dbReference type="RefSeq" id="WP_073434387.1">
    <property type="nucleotide sequence ID" value="NZ_BJXU01000032.1"/>
</dbReference>
<feature type="domain" description="Type VI secretion system IcmF C-terminal" evidence="3">
    <location>
        <begin position="1185"/>
        <end position="1285"/>
    </location>
</feature>
<dbReference type="Gene3D" id="3.40.50.300">
    <property type="entry name" value="P-loop containing nucleotide triphosphate hydrolases"/>
    <property type="match status" value="1"/>
</dbReference>
<dbReference type="PANTHER" id="PTHR36153:SF1">
    <property type="entry name" value="TYPE VI SECRETION SYSTEM COMPONENT TSSM1"/>
    <property type="match status" value="1"/>
</dbReference>
<dbReference type="PANTHER" id="PTHR36153">
    <property type="entry name" value="INNER MEMBRANE PROTEIN-RELATED"/>
    <property type="match status" value="1"/>
</dbReference>
<accession>A0A1M7DUE9</accession>
<evidence type="ECO:0000313" key="8">
    <source>
        <dbReference type="EMBL" id="SHL83090.1"/>
    </source>
</evidence>
<feature type="transmembrane region" description="Helical" evidence="2">
    <location>
        <begin position="430"/>
        <end position="452"/>
    </location>
</feature>
<dbReference type="Proteomes" id="UP000184123">
    <property type="component" value="Unassembled WGS sequence"/>
</dbReference>
<dbReference type="InterPro" id="IPR010623">
    <property type="entry name" value="IcmF_C"/>
</dbReference>
<dbReference type="Proteomes" id="UP000321726">
    <property type="component" value="Unassembled WGS sequence"/>
</dbReference>
<evidence type="ECO:0000259" key="3">
    <source>
        <dbReference type="Pfam" id="PF06744"/>
    </source>
</evidence>
<evidence type="ECO:0000256" key="1">
    <source>
        <dbReference type="SAM" id="MobiDB-lite"/>
    </source>
</evidence>
<evidence type="ECO:0000313" key="10">
    <source>
        <dbReference type="Proteomes" id="UP000321726"/>
    </source>
</evidence>
<dbReference type="InterPro" id="IPR009612">
    <property type="entry name" value="IcmF-rel"/>
</dbReference>
<dbReference type="STRING" id="44933.SAMN05660971_01486"/>
<reference evidence="7 10" key="2">
    <citation type="submission" date="2019-07" db="EMBL/GenBank/DDBJ databases">
        <title>Whole genome shotgun sequence of Halomonas cupida NBRC 102219.</title>
        <authorList>
            <person name="Hosoyama A."/>
            <person name="Uohara A."/>
            <person name="Ohji S."/>
            <person name="Ichikawa N."/>
        </authorList>
    </citation>
    <scope>NUCLEOTIDE SEQUENCE [LARGE SCALE GENOMIC DNA]</scope>
    <source>
        <strain evidence="7 10">NBRC 102219</strain>
    </source>
</reference>
<evidence type="ECO:0000259" key="6">
    <source>
        <dbReference type="Pfam" id="PF21070"/>
    </source>
</evidence>
<reference evidence="8 9" key="1">
    <citation type="submission" date="2016-11" db="EMBL/GenBank/DDBJ databases">
        <authorList>
            <person name="Jaros S."/>
            <person name="Januszkiewicz K."/>
            <person name="Wedrychowicz H."/>
        </authorList>
    </citation>
    <scope>NUCLEOTIDE SEQUENCE [LARGE SCALE GENOMIC DNA]</scope>
    <source>
        <strain evidence="8 9">DSM 4740</strain>
    </source>
</reference>
<feature type="transmembrane region" description="Helical" evidence="2">
    <location>
        <begin position="12"/>
        <end position="30"/>
    </location>
</feature>
<dbReference type="Pfam" id="PF21070">
    <property type="entry name" value="IcmF_helical"/>
    <property type="match status" value="1"/>
</dbReference>
<feature type="transmembrane region" description="Helical" evidence="2">
    <location>
        <begin position="36"/>
        <end position="57"/>
    </location>
</feature>
<dbReference type="SUPFAM" id="SSF52540">
    <property type="entry name" value="P-loop containing nucleoside triphosphate hydrolases"/>
    <property type="match status" value="1"/>
</dbReference>
<protein>
    <submittedName>
        <fullName evidence="8">Type VI secretion system protein ImpL</fullName>
    </submittedName>
</protein>
<evidence type="ECO:0000259" key="4">
    <source>
        <dbReference type="Pfam" id="PF06761"/>
    </source>
</evidence>
<gene>
    <name evidence="7" type="ORF">HCU01_09230</name>
    <name evidence="8" type="ORF">SAMN05660971_01486</name>
</gene>
<evidence type="ECO:0000313" key="7">
    <source>
        <dbReference type="EMBL" id="GEN22974.1"/>
    </source>
</evidence>
<evidence type="ECO:0000259" key="5">
    <source>
        <dbReference type="Pfam" id="PF14331"/>
    </source>
</evidence>
<dbReference type="OrthoDB" id="9758229at2"/>
<keyword evidence="2" id="KW-0812">Transmembrane</keyword>
<organism evidence="8 9">
    <name type="scientific">Halomonas cupida</name>
    <dbReference type="NCBI Taxonomy" id="44933"/>
    <lineage>
        <taxon>Bacteria</taxon>
        <taxon>Pseudomonadati</taxon>
        <taxon>Pseudomonadota</taxon>
        <taxon>Gammaproteobacteria</taxon>
        <taxon>Oceanospirillales</taxon>
        <taxon>Halomonadaceae</taxon>
        <taxon>Halomonas</taxon>
    </lineage>
</organism>
<evidence type="ECO:0000313" key="9">
    <source>
        <dbReference type="Proteomes" id="UP000184123"/>
    </source>
</evidence>
<dbReference type="Pfam" id="PF06744">
    <property type="entry name" value="IcmF_C"/>
    <property type="match status" value="1"/>
</dbReference>
<keyword evidence="2" id="KW-1133">Transmembrane helix</keyword>
<dbReference type="InterPro" id="IPR027417">
    <property type="entry name" value="P-loop_NTPase"/>
</dbReference>